<dbReference type="GO" id="GO:0005829">
    <property type="term" value="C:cytosol"/>
    <property type="evidence" value="ECO:0007669"/>
    <property type="project" value="TreeGrafter"/>
</dbReference>
<dbReference type="STRING" id="33097.A0A150GP17"/>
<dbReference type="GO" id="GO:0005634">
    <property type="term" value="C:nucleus"/>
    <property type="evidence" value="ECO:0007669"/>
    <property type="project" value="TreeGrafter"/>
</dbReference>
<feature type="binding site" evidence="5">
    <location>
        <position position="59"/>
    </location>
    <ligand>
        <name>ATP</name>
        <dbReference type="ChEBI" id="CHEBI:30616"/>
    </ligand>
</feature>
<keyword evidence="2 5" id="KW-0547">Nucleotide-binding</keyword>
<evidence type="ECO:0000256" key="2">
    <source>
        <dbReference type="ARBA" id="ARBA00022741"/>
    </source>
</evidence>
<keyword evidence="3" id="KW-0418">Kinase</keyword>
<dbReference type="InterPro" id="IPR050339">
    <property type="entry name" value="CC_SR_Kinase"/>
</dbReference>
<dbReference type="PANTHER" id="PTHR11042">
    <property type="entry name" value="EUKARYOTIC TRANSLATION INITIATION FACTOR 2-ALPHA KINASE EIF2-ALPHA KINASE -RELATED"/>
    <property type="match status" value="1"/>
</dbReference>
<dbReference type="SUPFAM" id="SSF56112">
    <property type="entry name" value="Protein kinase-like (PK-like)"/>
    <property type="match status" value="1"/>
</dbReference>
<dbReference type="GO" id="GO:0005524">
    <property type="term" value="F:ATP binding"/>
    <property type="evidence" value="ECO:0007669"/>
    <property type="project" value="UniProtKB-UniRule"/>
</dbReference>
<evidence type="ECO:0000313" key="7">
    <source>
        <dbReference type="EMBL" id="KXZ51567.1"/>
    </source>
</evidence>
<dbReference type="AlphaFoldDB" id="A0A150GP17"/>
<evidence type="ECO:0000256" key="5">
    <source>
        <dbReference type="PROSITE-ProRule" id="PRU10141"/>
    </source>
</evidence>
<dbReference type="InterPro" id="IPR017441">
    <property type="entry name" value="Protein_kinase_ATP_BS"/>
</dbReference>
<dbReference type="GO" id="GO:0004694">
    <property type="term" value="F:eukaryotic translation initiation factor 2alpha kinase activity"/>
    <property type="evidence" value="ECO:0007669"/>
    <property type="project" value="TreeGrafter"/>
</dbReference>
<dbReference type="PROSITE" id="PS00107">
    <property type="entry name" value="PROTEIN_KINASE_ATP"/>
    <property type="match status" value="1"/>
</dbReference>
<evidence type="ECO:0000256" key="1">
    <source>
        <dbReference type="ARBA" id="ARBA00022679"/>
    </source>
</evidence>
<dbReference type="InterPro" id="IPR000719">
    <property type="entry name" value="Prot_kinase_dom"/>
</dbReference>
<dbReference type="PANTHER" id="PTHR11042:SF136">
    <property type="entry name" value="EIF-2-ALPHA KINASE GCN2"/>
    <property type="match status" value="1"/>
</dbReference>
<evidence type="ECO:0000256" key="4">
    <source>
        <dbReference type="ARBA" id="ARBA00022840"/>
    </source>
</evidence>
<gene>
    <name evidence="7" type="ORF">GPECTOR_12g530</name>
</gene>
<evidence type="ECO:0000313" key="8">
    <source>
        <dbReference type="Proteomes" id="UP000075714"/>
    </source>
</evidence>
<dbReference type="EMBL" id="LSYV01000013">
    <property type="protein sequence ID" value="KXZ51567.1"/>
    <property type="molecule type" value="Genomic_DNA"/>
</dbReference>
<keyword evidence="4 5" id="KW-0067">ATP-binding</keyword>
<dbReference type="InterPro" id="IPR011009">
    <property type="entry name" value="Kinase-like_dom_sf"/>
</dbReference>
<dbReference type="Gene3D" id="3.30.200.20">
    <property type="entry name" value="Phosphorylase Kinase, domain 1"/>
    <property type="match status" value="1"/>
</dbReference>
<accession>A0A150GP17</accession>
<reference evidence="8" key="1">
    <citation type="journal article" date="2016" name="Nat. Commun.">
        <title>The Gonium pectorale genome demonstrates co-option of cell cycle regulation during the evolution of multicellularity.</title>
        <authorList>
            <person name="Hanschen E.R."/>
            <person name="Marriage T.N."/>
            <person name="Ferris P.J."/>
            <person name="Hamaji T."/>
            <person name="Toyoda A."/>
            <person name="Fujiyama A."/>
            <person name="Neme R."/>
            <person name="Noguchi H."/>
            <person name="Minakuchi Y."/>
            <person name="Suzuki M."/>
            <person name="Kawai-Toyooka H."/>
            <person name="Smith D.R."/>
            <person name="Sparks H."/>
            <person name="Anderson J."/>
            <person name="Bakaric R."/>
            <person name="Luria V."/>
            <person name="Karger A."/>
            <person name="Kirschner M.W."/>
            <person name="Durand P.M."/>
            <person name="Michod R.E."/>
            <person name="Nozaki H."/>
            <person name="Olson B.J."/>
        </authorList>
    </citation>
    <scope>NUCLEOTIDE SEQUENCE [LARGE SCALE GENOMIC DNA]</scope>
    <source>
        <strain evidence="8">NIES-2863</strain>
    </source>
</reference>
<proteinExistence type="predicted"/>
<keyword evidence="8" id="KW-1185">Reference proteome</keyword>
<name>A0A150GP17_GONPE</name>
<dbReference type="Proteomes" id="UP000075714">
    <property type="component" value="Unassembled WGS sequence"/>
</dbReference>
<keyword evidence="1" id="KW-0808">Transferase</keyword>
<evidence type="ECO:0000256" key="3">
    <source>
        <dbReference type="ARBA" id="ARBA00022777"/>
    </source>
</evidence>
<feature type="domain" description="Protein kinase" evidence="6">
    <location>
        <begin position="30"/>
        <end position="142"/>
    </location>
</feature>
<comment type="caution">
    <text evidence="7">The sequence shown here is derived from an EMBL/GenBank/DDBJ whole genome shotgun (WGS) entry which is preliminary data.</text>
</comment>
<protein>
    <recommendedName>
        <fullName evidence="6">Protein kinase domain-containing protein</fullName>
    </recommendedName>
</protein>
<dbReference type="PROSITE" id="PS50011">
    <property type="entry name" value="PROTEIN_KINASE_DOM"/>
    <property type="match status" value="1"/>
</dbReference>
<sequence length="142" mass="14913">MTISLALAAAAGGPLPSPLLQLASPFRARLEHLGQLGKGGFGSVVAARSRLDGRLMAVKAVPFRSPLPPWAPPGQLERRHAKLLREVQALAGLDGSPHVVRYFTAWIEPAWEKLGQALAQRGGAAGLGKVGVTDWSSRQGAP</sequence>
<dbReference type="OrthoDB" id="341578at2759"/>
<organism evidence="7 8">
    <name type="scientific">Gonium pectorale</name>
    <name type="common">Green alga</name>
    <dbReference type="NCBI Taxonomy" id="33097"/>
    <lineage>
        <taxon>Eukaryota</taxon>
        <taxon>Viridiplantae</taxon>
        <taxon>Chlorophyta</taxon>
        <taxon>core chlorophytes</taxon>
        <taxon>Chlorophyceae</taxon>
        <taxon>CS clade</taxon>
        <taxon>Chlamydomonadales</taxon>
        <taxon>Volvocaceae</taxon>
        <taxon>Gonium</taxon>
    </lineage>
</organism>
<evidence type="ECO:0000259" key="6">
    <source>
        <dbReference type="PROSITE" id="PS50011"/>
    </source>
</evidence>